<dbReference type="RefSeq" id="WP_378020851.1">
    <property type="nucleotide sequence ID" value="NZ_JBHSKG010000004.1"/>
</dbReference>
<name>A0ABV9ZC51_9PSEU</name>
<dbReference type="GO" id="GO:0016787">
    <property type="term" value="F:hydrolase activity"/>
    <property type="evidence" value="ECO:0007669"/>
    <property type="project" value="UniProtKB-KW"/>
</dbReference>
<proteinExistence type="predicted"/>
<keyword evidence="2" id="KW-0378">Hydrolase</keyword>
<dbReference type="PANTHER" id="PTHR11614">
    <property type="entry name" value="PHOSPHOLIPASE-RELATED"/>
    <property type="match status" value="1"/>
</dbReference>
<dbReference type="EMBL" id="JBHSKG010000004">
    <property type="protein sequence ID" value="MFC5138652.1"/>
    <property type="molecule type" value="Genomic_DNA"/>
</dbReference>
<feature type="domain" description="Serine aminopeptidase S33" evidence="1">
    <location>
        <begin position="21"/>
        <end position="248"/>
    </location>
</feature>
<dbReference type="InterPro" id="IPR051044">
    <property type="entry name" value="MAG_DAG_Lipase"/>
</dbReference>
<gene>
    <name evidence="2" type="ORF">ACFPK1_10450</name>
</gene>
<dbReference type="Pfam" id="PF12146">
    <property type="entry name" value="Hydrolase_4"/>
    <property type="match status" value="1"/>
</dbReference>
<dbReference type="InterPro" id="IPR022742">
    <property type="entry name" value="Hydrolase_4"/>
</dbReference>
<protein>
    <submittedName>
        <fullName evidence="2">Alpha/beta fold hydrolase</fullName>
    </submittedName>
</protein>
<dbReference type="Gene3D" id="3.40.50.1820">
    <property type="entry name" value="alpha/beta hydrolase"/>
    <property type="match status" value="1"/>
</dbReference>
<comment type="caution">
    <text evidence="2">The sequence shown here is derived from an EMBL/GenBank/DDBJ whole genome shotgun (WGS) entry which is preliminary data.</text>
</comment>
<evidence type="ECO:0000313" key="3">
    <source>
        <dbReference type="Proteomes" id="UP001596175"/>
    </source>
</evidence>
<evidence type="ECO:0000259" key="1">
    <source>
        <dbReference type="Pfam" id="PF12146"/>
    </source>
</evidence>
<dbReference type="PRINTS" id="PR00111">
    <property type="entry name" value="ABHYDROLASE"/>
</dbReference>
<dbReference type="InterPro" id="IPR000073">
    <property type="entry name" value="AB_hydrolase_1"/>
</dbReference>
<sequence>MPTFPGAAGTVFHDQWLPTTPERGAVVLLHGHGEHLGLYDALARRLAADGQAVHALDVVGHGRSDGERALIPSWDLLVDDARTLTTIAREQHPGVPLTVIGHSGGALAALLLALRSPELVDALVLSAPPAVAQEWIHEWLASGEPELPVEDPRELLSTHAEYVDALLHDPLTHHGGFRRETLQAVADTWPEVADGLADGRPGVPVLLVHGEADPLVPVEHAHLVAGRLADARVVTFPGDLHDVLNEHDRDAVHDVVAAFVGEVTTPVAAAASDSSKSSGSSPS</sequence>
<dbReference type="SUPFAM" id="SSF53474">
    <property type="entry name" value="alpha/beta-Hydrolases"/>
    <property type="match status" value="1"/>
</dbReference>
<reference evidence="3" key="1">
    <citation type="journal article" date="2019" name="Int. J. Syst. Evol. Microbiol.">
        <title>The Global Catalogue of Microorganisms (GCM) 10K type strain sequencing project: providing services to taxonomists for standard genome sequencing and annotation.</title>
        <authorList>
            <consortium name="The Broad Institute Genomics Platform"/>
            <consortium name="The Broad Institute Genome Sequencing Center for Infectious Disease"/>
            <person name="Wu L."/>
            <person name="Ma J."/>
        </authorList>
    </citation>
    <scope>NUCLEOTIDE SEQUENCE [LARGE SCALE GENOMIC DNA]</scope>
    <source>
        <strain evidence="3">XZYJ18</strain>
    </source>
</reference>
<dbReference type="InterPro" id="IPR029058">
    <property type="entry name" value="AB_hydrolase_fold"/>
</dbReference>
<keyword evidence="3" id="KW-1185">Reference proteome</keyword>
<evidence type="ECO:0000313" key="2">
    <source>
        <dbReference type="EMBL" id="MFC5138652.1"/>
    </source>
</evidence>
<accession>A0ABV9ZC51</accession>
<dbReference type="Proteomes" id="UP001596175">
    <property type="component" value="Unassembled WGS sequence"/>
</dbReference>
<organism evidence="2 3">
    <name type="scientific">Actinomycetospora rhizophila</name>
    <dbReference type="NCBI Taxonomy" id="1416876"/>
    <lineage>
        <taxon>Bacteria</taxon>
        <taxon>Bacillati</taxon>
        <taxon>Actinomycetota</taxon>
        <taxon>Actinomycetes</taxon>
        <taxon>Pseudonocardiales</taxon>
        <taxon>Pseudonocardiaceae</taxon>
        <taxon>Actinomycetospora</taxon>
    </lineage>
</organism>